<dbReference type="OrthoDB" id="5185819at2"/>
<dbReference type="InterPro" id="IPR034660">
    <property type="entry name" value="DinB/YfiT-like"/>
</dbReference>
<feature type="signal peptide" evidence="1">
    <location>
        <begin position="1"/>
        <end position="23"/>
    </location>
</feature>
<dbReference type="NCBIfam" id="TIGR03083">
    <property type="entry name" value="maleylpyruvate isomerase family mycothiol-dependent enzyme"/>
    <property type="match status" value="1"/>
</dbReference>
<dbReference type="Gene3D" id="1.20.120.450">
    <property type="entry name" value="dinb family like domain"/>
    <property type="match status" value="1"/>
</dbReference>
<sequence>MTTTATPSTVLARVTAAAAPLTAMVSAVPTEAWGRPSPCDGWNAGDVIAHLIDTQQDFLHDRGLLERPAASATGIDQRWNDHIRRLLDVLRRPDAADVAFDGFFGPTTVGDTLLRFYVPDMIVHRWDLAAAVGADPHLSEAEITDLEDSVASWGDALYLEGICRPGVTAPSGADRQTVLLARMGRRNR</sequence>
<accession>A0A4U6QKA0</accession>
<dbReference type="EMBL" id="SZZH01000001">
    <property type="protein sequence ID" value="TKV60542.1"/>
    <property type="molecule type" value="Genomic_DNA"/>
</dbReference>
<protein>
    <submittedName>
        <fullName evidence="3">Maleylpyruvate isomerase family mycothiol-dependent enzyme</fullName>
    </submittedName>
</protein>
<proteinExistence type="predicted"/>
<dbReference type="GO" id="GO:0016853">
    <property type="term" value="F:isomerase activity"/>
    <property type="evidence" value="ECO:0007669"/>
    <property type="project" value="UniProtKB-KW"/>
</dbReference>
<dbReference type="InterPro" id="IPR024344">
    <property type="entry name" value="MDMPI_metal-binding"/>
</dbReference>
<dbReference type="Pfam" id="PF11716">
    <property type="entry name" value="MDMPI_N"/>
    <property type="match status" value="1"/>
</dbReference>
<organism evidence="3 4">
    <name type="scientific">Nakamurella flava</name>
    <dbReference type="NCBI Taxonomy" id="2576308"/>
    <lineage>
        <taxon>Bacteria</taxon>
        <taxon>Bacillati</taxon>
        <taxon>Actinomycetota</taxon>
        <taxon>Actinomycetes</taxon>
        <taxon>Nakamurellales</taxon>
        <taxon>Nakamurellaceae</taxon>
        <taxon>Nakamurella</taxon>
    </lineage>
</organism>
<dbReference type="InterPro" id="IPR017517">
    <property type="entry name" value="Maleyloyr_isom"/>
</dbReference>
<name>A0A4U6QKA0_9ACTN</name>
<keyword evidence="4" id="KW-1185">Reference proteome</keyword>
<keyword evidence="1" id="KW-0732">Signal</keyword>
<feature type="domain" description="Mycothiol-dependent maleylpyruvate isomerase metal-binding" evidence="2">
    <location>
        <begin position="15"/>
        <end position="129"/>
    </location>
</feature>
<evidence type="ECO:0000256" key="1">
    <source>
        <dbReference type="SAM" id="SignalP"/>
    </source>
</evidence>
<evidence type="ECO:0000259" key="2">
    <source>
        <dbReference type="Pfam" id="PF11716"/>
    </source>
</evidence>
<dbReference type="Proteomes" id="UP000306985">
    <property type="component" value="Unassembled WGS sequence"/>
</dbReference>
<evidence type="ECO:0000313" key="4">
    <source>
        <dbReference type="Proteomes" id="UP000306985"/>
    </source>
</evidence>
<gene>
    <name evidence="3" type="ORF">FDO65_02205</name>
</gene>
<dbReference type="AlphaFoldDB" id="A0A4U6QKA0"/>
<keyword evidence="3" id="KW-0413">Isomerase</keyword>
<reference evidence="3 4" key="1">
    <citation type="submission" date="2019-05" db="EMBL/GenBank/DDBJ databases">
        <title>Nakamurella sp. N5BH11, whole genome shotgun sequence.</title>
        <authorList>
            <person name="Tuo L."/>
        </authorList>
    </citation>
    <scope>NUCLEOTIDE SEQUENCE [LARGE SCALE GENOMIC DNA]</scope>
    <source>
        <strain evidence="3 4">N5BH11</strain>
    </source>
</reference>
<dbReference type="SUPFAM" id="SSF109854">
    <property type="entry name" value="DinB/YfiT-like putative metalloenzymes"/>
    <property type="match status" value="1"/>
</dbReference>
<keyword evidence="3" id="KW-0670">Pyruvate</keyword>
<evidence type="ECO:0000313" key="3">
    <source>
        <dbReference type="EMBL" id="TKV60542.1"/>
    </source>
</evidence>
<dbReference type="RefSeq" id="WP_137447846.1">
    <property type="nucleotide sequence ID" value="NZ_SZZH01000001.1"/>
</dbReference>
<comment type="caution">
    <text evidence="3">The sequence shown here is derived from an EMBL/GenBank/DDBJ whole genome shotgun (WGS) entry which is preliminary data.</text>
</comment>
<dbReference type="GO" id="GO:0046872">
    <property type="term" value="F:metal ion binding"/>
    <property type="evidence" value="ECO:0007669"/>
    <property type="project" value="InterPro"/>
</dbReference>
<feature type="chain" id="PRO_5038820551" evidence="1">
    <location>
        <begin position="24"/>
        <end position="188"/>
    </location>
</feature>